<dbReference type="InterPro" id="IPR013087">
    <property type="entry name" value="Znf_C2H2_type"/>
</dbReference>
<evidence type="ECO:0000256" key="3">
    <source>
        <dbReference type="ARBA" id="ARBA00022989"/>
    </source>
</evidence>
<keyword evidence="6" id="KW-0862">Zinc</keyword>
<dbReference type="InterPro" id="IPR036236">
    <property type="entry name" value="Znf_C2H2_sf"/>
</dbReference>
<feature type="region of interest" description="Disordered" evidence="7">
    <location>
        <begin position="32"/>
        <end position="189"/>
    </location>
</feature>
<feature type="non-terminal residue" evidence="12">
    <location>
        <position position="911"/>
    </location>
</feature>
<organism evidence="12 13">
    <name type="scientific">Culex pipiens pipiens</name>
    <name type="common">Northern house mosquito</name>
    <dbReference type="NCBI Taxonomy" id="38569"/>
    <lineage>
        <taxon>Eukaryota</taxon>
        <taxon>Metazoa</taxon>
        <taxon>Ecdysozoa</taxon>
        <taxon>Arthropoda</taxon>
        <taxon>Hexapoda</taxon>
        <taxon>Insecta</taxon>
        <taxon>Pterygota</taxon>
        <taxon>Neoptera</taxon>
        <taxon>Endopterygota</taxon>
        <taxon>Diptera</taxon>
        <taxon>Nematocera</taxon>
        <taxon>Culicoidea</taxon>
        <taxon>Culicidae</taxon>
        <taxon>Culicinae</taxon>
        <taxon>Culicini</taxon>
        <taxon>Culex</taxon>
        <taxon>Culex</taxon>
    </lineage>
</organism>
<dbReference type="InterPro" id="IPR053219">
    <property type="entry name" value="GPCR_Dmsr-1"/>
</dbReference>
<keyword evidence="4 8" id="KW-0472">Membrane</keyword>
<feature type="region of interest" description="Disordered" evidence="7">
    <location>
        <begin position="477"/>
        <end position="541"/>
    </location>
</feature>
<dbReference type="SUPFAM" id="SSF81321">
    <property type="entry name" value="Family A G protein-coupled receptor-like"/>
    <property type="match status" value="1"/>
</dbReference>
<accession>A0ABD1CUT7</accession>
<keyword evidence="6" id="KW-0479">Metal-binding</keyword>
<dbReference type="PANTHER" id="PTHR46273:SF4">
    <property type="entry name" value="AT19640P"/>
    <property type="match status" value="1"/>
</dbReference>
<dbReference type="SUPFAM" id="SSF57667">
    <property type="entry name" value="beta-beta-alpha zinc fingers"/>
    <property type="match status" value="1"/>
</dbReference>
<dbReference type="Gene3D" id="3.40.1800.20">
    <property type="match status" value="1"/>
</dbReference>
<feature type="compositionally biased region" description="Acidic residues" evidence="7">
    <location>
        <begin position="293"/>
        <end position="306"/>
    </location>
</feature>
<dbReference type="GO" id="GO:0016020">
    <property type="term" value="C:membrane"/>
    <property type="evidence" value="ECO:0007669"/>
    <property type="project" value="UniProtKB-SubCell"/>
</dbReference>
<evidence type="ECO:0000259" key="9">
    <source>
        <dbReference type="PROSITE" id="PS50157"/>
    </source>
</evidence>
<feature type="compositionally biased region" description="Basic and acidic residues" evidence="7">
    <location>
        <begin position="118"/>
        <end position="174"/>
    </location>
</feature>
<feature type="domain" description="C2H2-type" evidence="9">
    <location>
        <begin position="457"/>
        <end position="484"/>
    </location>
</feature>
<comment type="subcellular location">
    <subcellularLocation>
        <location evidence="1">Membrane</location>
    </subcellularLocation>
</comment>
<comment type="caution">
    <text evidence="12">The sequence shown here is derived from an EMBL/GenBank/DDBJ whole genome shotgun (WGS) entry which is preliminary data.</text>
</comment>
<protein>
    <submittedName>
        <fullName evidence="12">Uncharacterized protein</fullName>
    </submittedName>
</protein>
<feature type="compositionally biased region" description="Basic and acidic residues" evidence="7">
    <location>
        <begin position="48"/>
        <end position="60"/>
    </location>
</feature>
<dbReference type="PROSITE" id="PS50157">
    <property type="entry name" value="ZINC_FINGER_C2H2_2"/>
    <property type="match status" value="2"/>
</dbReference>
<dbReference type="SMART" id="SM00355">
    <property type="entry name" value="ZnF_C2H2"/>
    <property type="match status" value="2"/>
</dbReference>
<evidence type="ECO:0000256" key="8">
    <source>
        <dbReference type="SAM" id="Phobius"/>
    </source>
</evidence>
<dbReference type="Pfam" id="PF00096">
    <property type="entry name" value="zf-C2H2"/>
    <property type="match status" value="2"/>
</dbReference>
<dbReference type="InterPro" id="IPR012934">
    <property type="entry name" value="Znf_AD"/>
</dbReference>
<dbReference type="CDD" id="cd14978">
    <property type="entry name" value="7tmA_FMRFamide_R-like"/>
    <property type="match status" value="1"/>
</dbReference>
<feature type="transmembrane region" description="Helical" evidence="8">
    <location>
        <begin position="740"/>
        <end position="764"/>
    </location>
</feature>
<reference evidence="12 13" key="1">
    <citation type="submission" date="2024-05" db="EMBL/GenBank/DDBJ databases">
        <title>Culex pipiens pipiens assembly and annotation.</title>
        <authorList>
            <person name="Alout H."/>
            <person name="Durand T."/>
        </authorList>
    </citation>
    <scope>NUCLEOTIDE SEQUENCE [LARGE SCALE GENOMIC DNA]</scope>
    <source>
        <strain evidence="12">HA-2024</strain>
        <tissue evidence="12">Whole body</tissue>
    </source>
</reference>
<dbReference type="InterPro" id="IPR019427">
    <property type="entry name" value="7TM_GPCR_serpentine_rcpt_Srw"/>
</dbReference>
<dbReference type="PANTHER" id="PTHR46273">
    <property type="entry name" value="MYOSUPPRESSIN RECEPTOR 1, ISOFORM B-RELATED"/>
    <property type="match status" value="1"/>
</dbReference>
<dbReference type="SUPFAM" id="SSF57716">
    <property type="entry name" value="Glucocorticoid receptor-like (DNA-binding domain)"/>
    <property type="match status" value="1"/>
</dbReference>
<keyword evidence="5" id="KW-0863">Zinc-finger</keyword>
<feature type="domain" description="C2H2-type" evidence="9">
    <location>
        <begin position="430"/>
        <end position="457"/>
    </location>
</feature>
<feature type="compositionally biased region" description="Basic residues" evidence="7">
    <location>
        <begin position="330"/>
        <end position="342"/>
    </location>
</feature>
<keyword evidence="13" id="KW-1185">Reference proteome</keyword>
<feature type="compositionally biased region" description="Basic and acidic residues" evidence="7">
    <location>
        <begin position="477"/>
        <end position="507"/>
    </location>
</feature>
<feature type="compositionally biased region" description="Basic and acidic residues" evidence="7">
    <location>
        <begin position="421"/>
        <end position="434"/>
    </location>
</feature>
<name>A0ABD1CUT7_CULPP</name>
<dbReference type="GO" id="GO:0008270">
    <property type="term" value="F:zinc ion binding"/>
    <property type="evidence" value="ECO:0007669"/>
    <property type="project" value="UniProtKB-UniRule"/>
</dbReference>
<feature type="compositionally biased region" description="Low complexity" evidence="7">
    <location>
        <begin position="32"/>
        <end position="44"/>
    </location>
</feature>
<dbReference type="Pfam" id="PF10324">
    <property type="entry name" value="7TM_GPCR_Srw"/>
    <property type="match status" value="1"/>
</dbReference>
<feature type="compositionally biased region" description="Polar residues" evidence="7">
    <location>
        <begin position="309"/>
        <end position="322"/>
    </location>
</feature>
<evidence type="ECO:0000313" key="13">
    <source>
        <dbReference type="Proteomes" id="UP001562425"/>
    </source>
</evidence>
<evidence type="ECO:0000256" key="5">
    <source>
        <dbReference type="PROSITE-ProRule" id="PRU00042"/>
    </source>
</evidence>
<feature type="region of interest" description="Disordered" evidence="7">
    <location>
        <begin position="286"/>
        <end position="434"/>
    </location>
</feature>
<proteinExistence type="predicted"/>
<feature type="binding site" evidence="6">
    <location>
        <position position="201"/>
    </location>
    <ligand>
        <name>Zn(2+)</name>
        <dbReference type="ChEBI" id="CHEBI:29105"/>
    </ligand>
</feature>
<dbReference type="Gene3D" id="1.20.1070.10">
    <property type="entry name" value="Rhodopsin 7-helix transmembrane proteins"/>
    <property type="match status" value="1"/>
</dbReference>
<feature type="binding site" evidence="6">
    <location>
        <position position="246"/>
    </location>
    <ligand>
        <name>Zn(2+)</name>
        <dbReference type="ChEBI" id="CHEBI:29105"/>
    </ligand>
</feature>
<dbReference type="InterPro" id="IPR017452">
    <property type="entry name" value="GPCR_Rhodpsn_7TM"/>
</dbReference>
<feature type="transmembrane region" description="Helical" evidence="8">
    <location>
        <begin position="860"/>
        <end position="882"/>
    </location>
</feature>
<feature type="domain" description="ZAD" evidence="11">
    <location>
        <begin position="196"/>
        <end position="270"/>
    </location>
</feature>
<feature type="compositionally biased region" description="Acidic residues" evidence="7">
    <location>
        <begin position="108"/>
        <end position="117"/>
    </location>
</feature>
<feature type="domain" description="G-protein coupled receptors family 1 profile" evidence="10">
    <location>
        <begin position="755"/>
        <end position="911"/>
    </location>
</feature>
<feature type="transmembrane region" description="Helical" evidence="8">
    <location>
        <begin position="776"/>
        <end position="800"/>
    </location>
</feature>
<dbReference type="Proteomes" id="UP001562425">
    <property type="component" value="Unassembled WGS sequence"/>
</dbReference>
<sequence length="911" mass="103815">MAPAEIFCGQIGETPELQGQVEQHPHQAINNHHYQQPQQHQYQQDTHNGLKEGYSQERESIIASNTHAQGAAAYQEPEQVKSATMESTDEVKNHDGEEEIEENHLEEEHLDPEEPENEDGKAEAEDQTEETKENDATDAKADDENGDAKEAEEDAKDKPDGEEDDKKAVKTESKIDDDDKPLKTRRREGGEPADLEICRVCTSKDTLSDIFEFDNDMRISDIILKLCPAVRITERDHLPHKICKGCVEKVKIAHEFRITCENTDKELRKTLKRSYNKSRRTTDFVIVNCPMSDGEDDDDEPQDDDEYKVSQSEVESEPVTSDDSFEPSRTKIKKTPKRRGRRPKNESSGAGSEEVVVKRKRGRQPGYSPKTGMISNTPKRGPGRPPGRPGRPPKSASKSPGLANVVYIEAPDGSSSESDDDKPIRPRKTHDCNKCDETFKTGVELKEHLLTHKGDLFPCTKCDKTFKSKVYLSNHLERHDQDDKKREEKMKAKQAKKEAKRQAELTKRPYNKHSSGGSAEKRKKMEPSPANSGRDLFNGRAGERTSGRVYIWTAGSLRTADSMPTGETTKIFGFEDLAVGLAGRLDVALYNRLKVLFAEYLACKTTMLSAEERVLEWFHYIYHNDSSTTLILNTTEFRRRLFAILDANSTTTSPSTMNGPTKLYRRAFEFQNISEHNITHEYVNDFLEKLFQSLNRVNRTTAPAIEDDWGGGDSGPDEHGNCSDYCKGLVRDLLMDYKILHGYIALVICVFGTIANILNIVVLTRKEMCKNPINRILKWLSVTDMFVMMEYIPFAFYMYSILPDRQDYPYSWAVYLMFHMHFTQILHTISILLTVLLAVWRYIAIKHPHGSLALFAQSNYSYAILFCYVLAPILCMPTYFVFTIRQTRVYKDDAPVMLYHLDADENTSVYR</sequence>
<dbReference type="PROSITE" id="PS51915">
    <property type="entry name" value="ZAD"/>
    <property type="match status" value="1"/>
</dbReference>
<feature type="binding site" evidence="6">
    <location>
        <position position="198"/>
    </location>
    <ligand>
        <name>Zn(2+)</name>
        <dbReference type="ChEBI" id="CHEBI:29105"/>
    </ligand>
</feature>
<evidence type="ECO:0000256" key="6">
    <source>
        <dbReference type="PROSITE-ProRule" id="PRU01263"/>
    </source>
</evidence>
<keyword evidence="2 8" id="KW-0812">Transmembrane</keyword>
<evidence type="ECO:0000256" key="7">
    <source>
        <dbReference type="SAM" id="MobiDB-lite"/>
    </source>
</evidence>
<evidence type="ECO:0000256" key="4">
    <source>
        <dbReference type="ARBA" id="ARBA00023136"/>
    </source>
</evidence>
<keyword evidence="3 8" id="KW-1133">Transmembrane helix</keyword>
<dbReference type="EMBL" id="JBEHCU010009264">
    <property type="protein sequence ID" value="KAL1380197.1"/>
    <property type="molecule type" value="Genomic_DNA"/>
</dbReference>
<evidence type="ECO:0000256" key="2">
    <source>
        <dbReference type="ARBA" id="ARBA00022692"/>
    </source>
</evidence>
<feature type="compositionally biased region" description="Pro residues" evidence="7">
    <location>
        <begin position="383"/>
        <end position="392"/>
    </location>
</feature>
<dbReference type="AlphaFoldDB" id="A0ABD1CUT7"/>
<dbReference type="Pfam" id="PF07776">
    <property type="entry name" value="zf-AD"/>
    <property type="match status" value="1"/>
</dbReference>
<dbReference type="PROSITE" id="PS50262">
    <property type="entry name" value="G_PROTEIN_RECEP_F1_2"/>
    <property type="match status" value="1"/>
</dbReference>
<dbReference type="PROSITE" id="PS00028">
    <property type="entry name" value="ZINC_FINGER_C2H2_1"/>
    <property type="match status" value="2"/>
</dbReference>
<evidence type="ECO:0000313" key="12">
    <source>
        <dbReference type="EMBL" id="KAL1380197.1"/>
    </source>
</evidence>
<dbReference type="Gene3D" id="3.30.160.60">
    <property type="entry name" value="Classic Zinc Finger"/>
    <property type="match status" value="1"/>
</dbReference>
<feature type="transmembrane region" description="Helical" evidence="8">
    <location>
        <begin position="812"/>
        <end position="839"/>
    </location>
</feature>
<dbReference type="SMART" id="SM00868">
    <property type="entry name" value="zf-AD"/>
    <property type="match status" value="1"/>
</dbReference>
<gene>
    <name evidence="12" type="ORF">pipiens_014378</name>
</gene>
<evidence type="ECO:0000259" key="11">
    <source>
        <dbReference type="PROSITE" id="PS51915"/>
    </source>
</evidence>
<feature type="binding site" evidence="6">
    <location>
        <position position="243"/>
    </location>
    <ligand>
        <name>Zn(2+)</name>
        <dbReference type="ChEBI" id="CHEBI:29105"/>
    </ligand>
</feature>
<evidence type="ECO:0000259" key="10">
    <source>
        <dbReference type="PROSITE" id="PS50262"/>
    </source>
</evidence>
<evidence type="ECO:0000256" key="1">
    <source>
        <dbReference type="ARBA" id="ARBA00004370"/>
    </source>
</evidence>